<feature type="transmembrane region" description="Helical" evidence="1">
    <location>
        <begin position="37"/>
        <end position="55"/>
    </location>
</feature>
<dbReference type="KEGG" id="llo:LLO_3242"/>
<sequence length="114" mass="12198">MMNRTARSNISPAFKAAAIPGIVLCLSNPKGLQMKTIYLGVSLFLVIGLNFHVYSSSESSAAIQRNMKLYKLAANCPQNCASCWEQCTKDDDCGVGQSCIATACGNRCVKQAAD</sequence>
<gene>
    <name evidence="2" type="ordered locus">LLO_3242</name>
</gene>
<dbReference type="eggNOG" id="ENOG5031U7R">
    <property type="taxonomic scope" value="Bacteria"/>
</dbReference>
<proteinExistence type="predicted"/>
<keyword evidence="1" id="KW-0812">Transmembrane</keyword>
<evidence type="ECO:0000256" key="1">
    <source>
        <dbReference type="SAM" id="Phobius"/>
    </source>
</evidence>
<organism evidence="2 3">
    <name type="scientific">Legionella longbeachae serogroup 1 (strain NSW150)</name>
    <dbReference type="NCBI Taxonomy" id="661367"/>
    <lineage>
        <taxon>Bacteria</taxon>
        <taxon>Pseudomonadati</taxon>
        <taxon>Pseudomonadota</taxon>
        <taxon>Gammaproteobacteria</taxon>
        <taxon>Legionellales</taxon>
        <taxon>Legionellaceae</taxon>
        <taxon>Legionella</taxon>
    </lineage>
</organism>
<evidence type="ECO:0000313" key="3">
    <source>
        <dbReference type="Proteomes" id="UP000001060"/>
    </source>
</evidence>
<dbReference type="HOGENOM" id="CLU_2117962_0_0_6"/>
<accession>D3HMK8</accession>
<evidence type="ECO:0000313" key="2">
    <source>
        <dbReference type="EMBL" id="CBJ13699.1"/>
    </source>
</evidence>
<keyword evidence="1" id="KW-1133">Transmembrane helix</keyword>
<dbReference type="EMBL" id="FN650140">
    <property type="protein sequence ID" value="CBJ13699.1"/>
    <property type="molecule type" value="Genomic_DNA"/>
</dbReference>
<dbReference type="Proteomes" id="UP000001060">
    <property type="component" value="Chromosome"/>
</dbReference>
<name>D3HMK8_LEGLN</name>
<keyword evidence="1" id="KW-0472">Membrane</keyword>
<protein>
    <recommendedName>
        <fullName evidence="4">WAP domain-containing protein</fullName>
    </recommendedName>
</protein>
<evidence type="ECO:0008006" key="4">
    <source>
        <dbReference type="Google" id="ProtNLM"/>
    </source>
</evidence>
<keyword evidence="3" id="KW-1185">Reference proteome</keyword>
<dbReference type="AlphaFoldDB" id="D3HMK8"/>
<reference evidence="2 3" key="1">
    <citation type="journal article" date="2010" name="PLoS Genet.">
        <title>Analysis of the Legionella longbeachae genome and transcriptome uncovers unique strategies to cause Legionnaires' disease.</title>
        <authorList>
            <person name="Cazalet C."/>
            <person name="Gomez-Valero L."/>
            <person name="Rusniok C."/>
            <person name="Lomma M."/>
            <person name="Dervins-Ravault D."/>
            <person name="Newton H."/>
            <person name="Sansom F."/>
            <person name="Jarraud S."/>
            <person name="Zidane N."/>
            <person name="Ma L."/>
            <person name="Bouchier C."/>
            <person name="Etienne J."/>
            <person name="Hartland E."/>
            <person name="Buchrieser C."/>
        </authorList>
    </citation>
    <scope>NUCLEOTIDE SEQUENCE [LARGE SCALE GENOMIC DNA]</scope>
    <source>
        <strain evidence="2 3">NSW150</strain>
    </source>
</reference>